<comment type="caution">
    <text evidence="3">The sequence shown here is derived from an EMBL/GenBank/DDBJ whole genome shotgun (WGS) entry which is preliminary data.</text>
</comment>
<feature type="compositionally biased region" description="Polar residues" evidence="2">
    <location>
        <begin position="1"/>
        <end position="10"/>
    </location>
</feature>
<protein>
    <submittedName>
        <fullName evidence="3">Uncharacterized protein</fullName>
    </submittedName>
</protein>
<name>A0ABS5T5F7_9GAMM</name>
<accession>A0ABS5T5F7</accession>
<evidence type="ECO:0000256" key="1">
    <source>
        <dbReference type="SAM" id="Coils"/>
    </source>
</evidence>
<gene>
    <name evidence="3" type="ORF">HGT73_09295</name>
</gene>
<organism evidence="3 4">
    <name type="scientific">Rosenbergiella australiborealis</name>
    <dbReference type="NCBI Taxonomy" id="1544696"/>
    <lineage>
        <taxon>Bacteria</taxon>
        <taxon>Pseudomonadati</taxon>
        <taxon>Pseudomonadota</taxon>
        <taxon>Gammaproteobacteria</taxon>
        <taxon>Enterobacterales</taxon>
        <taxon>Erwiniaceae</taxon>
        <taxon>Rosenbergiella</taxon>
    </lineage>
</organism>
<feature type="coiled-coil region" evidence="1">
    <location>
        <begin position="257"/>
        <end position="284"/>
    </location>
</feature>
<dbReference type="EMBL" id="JABBFO010000007">
    <property type="protein sequence ID" value="MBT0727576.1"/>
    <property type="molecule type" value="Genomic_DNA"/>
</dbReference>
<reference evidence="3 4" key="1">
    <citation type="submission" date="2020-04" db="EMBL/GenBank/DDBJ databases">
        <title>Genome sequencing of Rosenbergiella species.</title>
        <authorList>
            <person name="Alvarez-Perez S."/>
            <person name="Lievens B."/>
        </authorList>
    </citation>
    <scope>NUCLEOTIDE SEQUENCE [LARGE SCALE GENOMIC DNA]</scope>
    <source>
        <strain evidence="3 4">CdVSA20.1</strain>
    </source>
</reference>
<evidence type="ECO:0000256" key="2">
    <source>
        <dbReference type="SAM" id="MobiDB-lite"/>
    </source>
</evidence>
<keyword evidence="1" id="KW-0175">Coiled coil</keyword>
<dbReference type="RefSeq" id="WP_214214034.1">
    <property type="nucleotide sequence ID" value="NZ_JABBFO010000007.1"/>
</dbReference>
<proteinExistence type="predicted"/>
<evidence type="ECO:0000313" key="3">
    <source>
        <dbReference type="EMBL" id="MBT0727576.1"/>
    </source>
</evidence>
<evidence type="ECO:0000313" key="4">
    <source>
        <dbReference type="Proteomes" id="UP000786875"/>
    </source>
</evidence>
<keyword evidence="4" id="KW-1185">Reference proteome</keyword>
<sequence>MLSPLSSGSFNRPLGSEVATRAQPSPVATPSDVSARLSPSHRALRFPDELLISRDPQRFNTQLNQQITAVQRATDYLVETELSLRALAQPMNREKRQRQLRRMRQLVEQRVQQSGGTVDRNFQPCVDRPAQVIFSCEALQALLFTEQREIITFGLGEGTFRRWCSLLISTEMSLTQRIFALNRALGQLAIWCDYDLAQQRLLLTIPEHRWPELVNWSVRGSGGCFAADGLTLLRPIPVGCFEQQLQQLLSNEPTKVVLTAEQAVRHLIQERQKLLQQRQQVDHQLVQHSVTLDGQQALRLAQHTRQQLAVCRGEFRGLNQALQCQGNLPLLAVYQLIIGN</sequence>
<dbReference type="Proteomes" id="UP000786875">
    <property type="component" value="Unassembled WGS sequence"/>
</dbReference>
<feature type="region of interest" description="Disordered" evidence="2">
    <location>
        <begin position="1"/>
        <end position="39"/>
    </location>
</feature>
<feature type="compositionally biased region" description="Polar residues" evidence="2">
    <location>
        <begin position="22"/>
        <end position="32"/>
    </location>
</feature>